<dbReference type="Proteomes" id="UP000619238">
    <property type="component" value="Unassembled WGS sequence"/>
</dbReference>
<dbReference type="EMBL" id="JACGWS010000002">
    <property type="protein sequence ID" value="MBC8753961.1"/>
    <property type="molecule type" value="Genomic_DNA"/>
</dbReference>
<keyword evidence="4" id="KW-0347">Helicase</keyword>
<proteinExistence type="predicted"/>
<dbReference type="InterPro" id="IPR038718">
    <property type="entry name" value="SNF2-like_sf"/>
</dbReference>
<accession>A0ABR7Q5V9</accession>
<dbReference type="Gene3D" id="3.40.50.10810">
    <property type="entry name" value="Tandem AAA-ATPase domain"/>
    <property type="match status" value="1"/>
</dbReference>
<dbReference type="InterPro" id="IPR001650">
    <property type="entry name" value="Helicase_C-like"/>
</dbReference>
<keyword evidence="1" id="KW-0175">Coiled coil</keyword>
<evidence type="ECO:0000259" key="2">
    <source>
        <dbReference type="PROSITE" id="PS51192"/>
    </source>
</evidence>
<dbReference type="SMART" id="SM00490">
    <property type="entry name" value="HELICc"/>
    <property type="match status" value="1"/>
</dbReference>
<dbReference type="InterPro" id="IPR014001">
    <property type="entry name" value="Helicase_ATP-bd"/>
</dbReference>
<dbReference type="SMART" id="SM00487">
    <property type="entry name" value="DEXDc"/>
    <property type="match status" value="1"/>
</dbReference>
<feature type="coiled-coil region" evidence="1">
    <location>
        <begin position="1075"/>
        <end position="1102"/>
    </location>
</feature>
<evidence type="ECO:0000256" key="1">
    <source>
        <dbReference type="SAM" id="Coils"/>
    </source>
</evidence>
<dbReference type="SUPFAM" id="SSF52540">
    <property type="entry name" value="P-loop containing nucleoside triphosphate hydrolases"/>
    <property type="match status" value="2"/>
</dbReference>
<name>A0ABR7Q5V9_9FLAO</name>
<dbReference type="PROSITE" id="PS51192">
    <property type="entry name" value="HELICASE_ATP_BIND_1"/>
    <property type="match status" value="1"/>
</dbReference>
<feature type="domain" description="Helicase ATP-binding" evidence="2">
    <location>
        <begin position="313"/>
        <end position="559"/>
    </location>
</feature>
<dbReference type="InterPro" id="IPR027417">
    <property type="entry name" value="P-loop_NTPase"/>
</dbReference>
<evidence type="ECO:0000313" key="4">
    <source>
        <dbReference type="EMBL" id="MBC8753961.1"/>
    </source>
</evidence>
<keyword evidence="4" id="KW-0547">Nucleotide-binding</keyword>
<dbReference type="InterPro" id="IPR000330">
    <property type="entry name" value="SNF2_N"/>
</dbReference>
<dbReference type="Pfam" id="PF00271">
    <property type="entry name" value="Helicase_C"/>
    <property type="match status" value="1"/>
</dbReference>
<keyword evidence="4" id="KW-0378">Hydrolase</keyword>
<keyword evidence="4" id="KW-0067">ATP-binding</keyword>
<dbReference type="GO" id="GO:0004386">
    <property type="term" value="F:helicase activity"/>
    <property type="evidence" value="ECO:0007669"/>
    <property type="project" value="UniProtKB-KW"/>
</dbReference>
<gene>
    <name evidence="4" type="ORF">H2O64_04715</name>
</gene>
<dbReference type="Gene3D" id="3.40.50.300">
    <property type="entry name" value="P-loop containing nucleotide triphosphate hydrolases"/>
    <property type="match status" value="1"/>
</dbReference>
<dbReference type="PROSITE" id="PS51194">
    <property type="entry name" value="HELICASE_CTER"/>
    <property type="match status" value="1"/>
</dbReference>
<organism evidence="4 5">
    <name type="scientific">Kordia aestuariivivens</name>
    <dbReference type="NCBI Taxonomy" id="2759037"/>
    <lineage>
        <taxon>Bacteria</taxon>
        <taxon>Pseudomonadati</taxon>
        <taxon>Bacteroidota</taxon>
        <taxon>Flavobacteriia</taxon>
        <taxon>Flavobacteriales</taxon>
        <taxon>Flavobacteriaceae</taxon>
        <taxon>Kordia</taxon>
    </lineage>
</organism>
<dbReference type="Pfam" id="PF00176">
    <property type="entry name" value="SNF2-rel_dom"/>
    <property type="match status" value="1"/>
</dbReference>
<comment type="caution">
    <text evidence="4">The sequence shown here is derived from an EMBL/GenBank/DDBJ whole genome shotgun (WGS) entry which is preliminary data.</text>
</comment>
<dbReference type="PANTHER" id="PTHR10799">
    <property type="entry name" value="SNF2/RAD54 HELICASE FAMILY"/>
    <property type="match status" value="1"/>
</dbReference>
<evidence type="ECO:0000259" key="3">
    <source>
        <dbReference type="PROSITE" id="PS51194"/>
    </source>
</evidence>
<protein>
    <submittedName>
        <fullName evidence="4">SNF2 family helicase</fullName>
    </submittedName>
</protein>
<dbReference type="RefSeq" id="WP_187560995.1">
    <property type="nucleotide sequence ID" value="NZ_JACGWS010000002.1"/>
</dbReference>
<evidence type="ECO:0000313" key="5">
    <source>
        <dbReference type="Proteomes" id="UP000619238"/>
    </source>
</evidence>
<feature type="domain" description="Helicase C-terminal" evidence="3">
    <location>
        <begin position="728"/>
        <end position="909"/>
    </location>
</feature>
<keyword evidence="5" id="KW-1185">Reference proteome</keyword>
<reference evidence="4 5" key="1">
    <citation type="submission" date="2020-07" db="EMBL/GenBank/DDBJ databases">
        <title>Description of Kordia aestuariivivens sp. nov., isolated from a tidal flat.</title>
        <authorList>
            <person name="Park S."/>
            <person name="Yoon J.-H."/>
        </authorList>
    </citation>
    <scope>NUCLEOTIDE SEQUENCE [LARGE SCALE GENOMIC DNA]</scope>
    <source>
        <strain evidence="4 5">YSTF-M3</strain>
    </source>
</reference>
<sequence length="1186" mass="136867">MKVYKGQLKKETFTRIEQSKNRLHRLISVGLGKPATPTYTIEESISKHNTGISKEEIQAWVWYRRKSGVPMENWKSYHVEMTAARLKHWISKGILFVDPITESYVPYPVFVFGNLYTKISKLSKMADTIIENFGESVYEKHLLTLEENKPNPLSVQNPMESERPVILLISEYTRIFKVKSLKTDTGVFLSEEMSLRLAFSDWLTSLDEADIKNTNPTEIIDYYINAKRKPMDIEKIAWREIKKITKDEGERLFKVFLHEALTITDQLRLDGYYNSNYNAIAPLQHHKIPIGIEVSKKFMGFDLDIRAAQREGIAFMELIGSGIIAYDVGVGKTITAIIETASAILNGKCKRPIIAVPNPTYENWLKEMLGSSDDMQGILTGTGIKVNRWYNLGAGYKHIDLTKQVPENTITLVTYKGLEKLGFNERTQQEHFIQLADILEQNAQKSERNIERDYEKIRSIIGVGLKETIADIEDLGFDYIVIDEAHNFKNIFSEVKGDEDNGKQFYIKGGLPSNRGIKAFFLCNYIQRKYGRNVMLLTATPFTNSPMEIYSMLSLVAYEYMKTWGILNIRYFFEQYIQETTDNVITIDGEIKPKNVVKKFNNRVSLQKLINSHINYKTGEEANIPRPCKINLPKTSQRTEKGVKPLPKEKQILTYLKMTKQQATNQLAINEQASLGGSKADPSRLLRLLNYSLNNALSPFLIGGTPTDFIDFVDSSPKIKYTMECISSVKKWYDKRGLPMSGQVIYMNRGKHYFKYIKEYLEVVVGFKKDRPLLSNPKKRVDEVEFITGDVSLVKKEKIKQAFNEGVCKIIIGTSTIKEGINLQKKATDLYNLYPDWNPTDLRQLEGRVWRQKNENAFVRVTMPLMENSMDIFVFQKLEEKTSRINDLWSKSDRGNVLDEESLNPNEVKYALITDTKVLLRFELKELAFELQSKKSYLKKRIDDIEKYDELKVAYDTAKEKLKTDVSKALNDLQDVNVYSTQERTVYFYQMVHIDLEDLPKVAQDKVKRIQKLLDDLVELTTGGYDDKILISAMPKYYKLLKYDGNQPYYDDFKEAVTKVYKIQKSLLSKGYTEGSNTEDVIEKFREELKATEQEYEELSDTAFQDKLEQKIIQEKKKLTVFGADLDTRVRDFENLNHLLSYKFNEVEQDTCGIPDRENPKLAEKVKKIKIARARAQALTLALALK</sequence>